<dbReference type="Proteomes" id="UP000665561">
    <property type="component" value="Unassembled WGS sequence"/>
</dbReference>
<dbReference type="RefSeq" id="WP_161744701.1">
    <property type="nucleotide sequence ID" value="NZ_JAAAMV010000017.1"/>
</dbReference>
<feature type="domain" description="Activator of Hsp90 ATPase homologue 1/2-like C-terminal" evidence="2">
    <location>
        <begin position="19"/>
        <end position="166"/>
    </location>
</feature>
<evidence type="ECO:0000313" key="3">
    <source>
        <dbReference type="EMBL" id="NBD25905.1"/>
    </source>
</evidence>
<protein>
    <submittedName>
        <fullName evidence="3">SRPBCC domain-containing protein</fullName>
    </submittedName>
</protein>
<dbReference type="SUPFAM" id="SSF55961">
    <property type="entry name" value="Bet v1-like"/>
    <property type="match status" value="1"/>
</dbReference>
<gene>
    <name evidence="3" type="ORF">GT019_18695</name>
</gene>
<name>A0ABW9XTA8_9BACL</name>
<dbReference type="Gene3D" id="3.30.530.20">
    <property type="match status" value="1"/>
</dbReference>
<accession>A0ABW9XTA8</accession>
<keyword evidence="4" id="KW-1185">Reference proteome</keyword>
<dbReference type="CDD" id="cd07814">
    <property type="entry name" value="SRPBCC_CalC_Aha1-like"/>
    <property type="match status" value="1"/>
</dbReference>
<evidence type="ECO:0000256" key="1">
    <source>
        <dbReference type="ARBA" id="ARBA00006817"/>
    </source>
</evidence>
<sequence length="170" mass="19271">MTQQQNGNAEELILTRTLNAPRDLVFKVFTEAEHLLNWWGPKGLAMNVAKVDLRPGGLFHYSMKTPDGHEMWGKFVYREISPPERLVFTNSFSDAEGNTLRHPASPTWPMEMLNTLIFEEADGKTKLTMRGIPVNASEEELHTFDSNRSNVQQGFAGTFAQLDEYLAKLV</sequence>
<dbReference type="Pfam" id="PF08327">
    <property type="entry name" value="AHSA1"/>
    <property type="match status" value="1"/>
</dbReference>
<organism evidence="3 4">
    <name type="scientific">Paenibacillus glycinis</name>
    <dbReference type="NCBI Taxonomy" id="2697035"/>
    <lineage>
        <taxon>Bacteria</taxon>
        <taxon>Bacillati</taxon>
        <taxon>Bacillota</taxon>
        <taxon>Bacilli</taxon>
        <taxon>Bacillales</taxon>
        <taxon>Paenibacillaceae</taxon>
        <taxon>Paenibacillus</taxon>
    </lineage>
</organism>
<proteinExistence type="inferred from homology"/>
<dbReference type="InterPro" id="IPR013538">
    <property type="entry name" value="ASHA1/2-like_C"/>
</dbReference>
<dbReference type="InterPro" id="IPR023393">
    <property type="entry name" value="START-like_dom_sf"/>
</dbReference>
<evidence type="ECO:0000313" key="4">
    <source>
        <dbReference type="Proteomes" id="UP000665561"/>
    </source>
</evidence>
<evidence type="ECO:0000259" key="2">
    <source>
        <dbReference type="Pfam" id="PF08327"/>
    </source>
</evidence>
<comment type="similarity">
    <text evidence="1">Belongs to the AHA1 family.</text>
</comment>
<dbReference type="EMBL" id="JAAAMV010000017">
    <property type="protein sequence ID" value="NBD25905.1"/>
    <property type="molecule type" value="Genomic_DNA"/>
</dbReference>
<reference evidence="3 4" key="1">
    <citation type="submission" date="2020-01" db="EMBL/GenBank/DDBJ databases">
        <title>Paenibacillus soybeanensis sp. nov. isolated from the nodules of soybean (Glycine max(L.) Merr).</title>
        <authorList>
            <person name="Wang H."/>
        </authorList>
    </citation>
    <scope>NUCLEOTIDE SEQUENCE [LARGE SCALE GENOMIC DNA]</scope>
    <source>
        <strain evidence="3 4">T1</strain>
    </source>
</reference>
<comment type="caution">
    <text evidence="3">The sequence shown here is derived from an EMBL/GenBank/DDBJ whole genome shotgun (WGS) entry which is preliminary data.</text>
</comment>